<dbReference type="Gene3D" id="1.20.1250.20">
    <property type="entry name" value="MFS general substrate transporter like domains"/>
    <property type="match status" value="1"/>
</dbReference>
<evidence type="ECO:0000256" key="3">
    <source>
        <dbReference type="ARBA" id="ARBA00022475"/>
    </source>
</evidence>
<feature type="transmembrane region" description="Helical" evidence="7">
    <location>
        <begin position="343"/>
        <end position="367"/>
    </location>
</feature>
<keyword evidence="2" id="KW-0813">Transport</keyword>
<keyword evidence="3" id="KW-1003">Cell membrane</keyword>
<feature type="domain" description="Major facilitator superfamily (MFS) profile" evidence="8">
    <location>
        <begin position="15"/>
        <end position="396"/>
    </location>
</feature>
<feature type="transmembrane region" description="Helical" evidence="7">
    <location>
        <begin position="253"/>
        <end position="273"/>
    </location>
</feature>
<feature type="transmembrane region" description="Helical" evidence="7">
    <location>
        <begin position="280"/>
        <end position="298"/>
    </location>
</feature>
<evidence type="ECO:0000256" key="2">
    <source>
        <dbReference type="ARBA" id="ARBA00022448"/>
    </source>
</evidence>
<keyword evidence="5 7" id="KW-1133">Transmembrane helix</keyword>
<dbReference type="PROSITE" id="PS50850">
    <property type="entry name" value="MFS"/>
    <property type="match status" value="1"/>
</dbReference>
<feature type="transmembrane region" description="Helical" evidence="7">
    <location>
        <begin position="83"/>
        <end position="101"/>
    </location>
</feature>
<gene>
    <name evidence="9" type="ORF">FGKAn22_18330</name>
</gene>
<keyword evidence="10" id="KW-1185">Reference proteome</keyword>
<dbReference type="CDD" id="cd17472">
    <property type="entry name" value="MFS_YajR_like"/>
    <property type="match status" value="1"/>
</dbReference>
<name>A0AAN1T1C9_9PROT</name>
<dbReference type="InterPro" id="IPR036259">
    <property type="entry name" value="MFS_trans_sf"/>
</dbReference>
<dbReference type="PANTHER" id="PTHR23517">
    <property type="entry name" value="RESISTANCE PROTEIN MDTM, PUTATIVE-RELATED-RELATED"/>
    <property type="match status" value="1"/>
</dbReference>
<dbReference type="KEGG" id="fku:FGKAn22_18330"/>
<organism evidence="9 10">
    <name type="scientific">Ferrigenium kumadai</name>
    <dbReference type="NCBI Taxonomy" id="1682490"/>
    <lineage>
        <taxon>Bacteria</taxon>
        <taxon>Pseudomonadati</taxon>
        <taxon>Pseudomonadota</taxon>
        <taxon>Betaproteobacteria</taxon>
        <taxon>Nitrosomonadales</taxon>
        <taxon>Gallionellaceae</taxon>
        <taxon>Ferrigenium</taxon>
    </lineage>
</organism>
<dbReference type="AlphaFoldDB" id="A0AAN1T1C9"/>
<protein>
    <submittedName>
        <fullName evidence="9">MFS transporter</fullName>
    </submittedName>
</protein>
<dbReference type="InterPro" id="IPR011701">
    <property type="entry name" value="MFS"/>
</dbReference>
<dbReference type="PROSITE" id="PS00216">
    <property type="entry name" value="SUGAR_TRANSPORT_1"/>
    <property type="match status" value="1"/>
</dbReference>
<evidence type="ECO:0000313" key="10">
    <source>
        <dbReference type="Proteomes" id="UP001319121"/>
    </source>
</evidence>
<feature type="transmembrane region" description="Helical" evidence="7">
    <location>
        <begin position="167"/>
        <end position="189"/>
    </location>
</feature>
<feature type="transmembrane region" description="Helical" evidence="7">
    <location>
        <begin position="20"/>
        <end position="40"/>
    </location>
</feature>
<dbReference type="InterPro" id="IPR005829">
    <property type="entry name" value="Sugar_transporter_CS"/>
</dbReference>
<evidence type="ECO:0000313" key="9">
    <source>
        <dbReference type="EMBL" id="BBJ00141.1"/>
    </source>
</evidence>
<comment type="subcellular location">
    <subcellularLocation>
        <location evidence="1">Cell membrane</location>
        <topology evidence="1">Multi-pass membrane protein</topology>
    </subcellularLocation>
</comment>
<evidence type="ECO:0000256" key="4">
    <source>
        <dbReference type="ARBA" id="ARBA00022692"/>
    </source>
</evidence>
<accession>A0AAN1T1C9</accession>
<keyword evidence="6 7" id="KW-0472">Membrane</keyword>
<evidence type="ECO:0000256" key="5">
    <source>
        <dbReference type="ARBA" id="ARBA00022989"/>
    </source>
</evidence>
<dbReference type="Proteomes" id="UP001319121">
    <property type="component" value="Chromosome"/>
</dbReference>
<feature type="transmembrane region" description="Helical" evidence="7">
    <location>
        <begin position="304"/>
        <end position="322"/>
    </location>
</feature>
<dbReference type="SUPFAM" id="SSF103473">
    <property type="entry name" value="MFS general substrate transporter"/>
    <property type="match status" value="1"/>
</dbReference>
<reference evidence="9 10" key="1">
    <citation type="submission" date="2019-03" db="EMBL/GenBank/DDBJ databases">
        <title>Complete genome sequence of Ferrigenium kumadai strain An22, a microaerophilic iron-oxidizing bacterium isolated from a paddy field soil.</title>
        <authorList>
            <person name="Watanabe T."/>
            <person name="Asakawa S."/>
        </authorList>
    </citation>
    <scope>NUCLEOTIDE SEQUENCE [LARGE SCALE GENOMIC DNA]</scope>
    <source>
        <strain evidence="9 10">An22</strain>
    </source>
</reference>
<sequence>MQSTQVSMTPAERRASFGLAGIYGLRMLGLFIILPVFALYAEHLPGGESHLLMGVALGAYGLTQAILQIPAGWLSDRYGRKPVIYISLVLFALGSFIAAAADNIYWVIIGRVVQGAGALNAAVMALTADLTREEVRTRAMATIGMTIGITFSLSLVLSPLLHGVIGVPGLFALTGVLALAAIAVVRFAIPNPAITRFHSDTEAGHGHFREVLRNPDLLRLDFGIFALHAILMSVFMQVPFILQADGLAVAQHWQVYLPVMLVAFVLMVPPIVIAEKKAKMKPVFMSAVALALAAQALLMFAQHSLWGVAIALLLFFTAFNVLEATLPSLISKIAPLAAKGTAMGVYSSVQFFGAFFGAAVGGALMQYVGGDAVFLFSMALLALWLVAASGMRPPAAVRTKLYHLPELDEAAAVELRRHLLQLAGVREAMVVASEGMACLKVDMQGFDEAAVEQLIKGA</sequence>
<dbReference type="Gene3D" id="3.30.70.100">
    <property type="match status" value="1"/>
</dbReference>
<feature type="transmembrane region" description="Helical" evidence="7">
    <location>
        <begin position="222"/>
        <end position="241"/>
    </location>
</feature>
<dbReference type="InterPro" id="IPR050171">
    <property type="entry name" value="MFS_Transporters"/>
</dbReference>
<feature type="transmembrane region" description="Helical" evidence="7">
    <location>
        <begin position="52"/>
        <end position="71"/>
    </location>
</feature>
<feature type="transmembrane region" description="Helical" evidence="7">
    <location>
        <begin position="139"/>
        <end position="161"/>
    </location>
</feature>
<proteinExistence type="predicted"/>
<keyword evidence="4 7" id="KW-0812">Transmembrane</keyword>
<evidence type="ECO:0000256" key="1">
    <source>
        <dbReference type="ARBA" id="ARBA00004651"/>
    </source>
</evidence>
<evidence type="ECO:0000256" key="7">
    <source>
        <dbReference type="SAM" id="Phobius"/>
    </source>
</evidence>
<dbReference type="GO" id="GO:0005886">
    <property type="term" value="C:plasma membrane"/>
    <property type="evidence" value="ECO:0007669"/>
    <property type="project" value="UniProtKB-SubCell"/>
</dbReference>
<dbReference type="Pfam" id="PF07690">
    <property type="entry name" value="MFS_1"/>
    <property type="match status" value="1"/>
</dbReference>
<dbReference type="InterPro" id="IPR020846">
    <property type="entry name" value="MFS_dom"/>
</dbReference>
<dbReference type="PANTHER" id="PTHR23517:SF2">
    <property type="entry name" value="MULTIDRUG RESISTANCE PROTEIN MDTH"/>
    <property type="match status" value="1"/>
</dbReference>
<evidence type="ECO:0000256" key="6">
    <source>
        <dbReference type="ARBA" id="ARBA00023136"/>
    </source>
</evidence>
<feature type="transmembrane region" description="Helical" evidence="7">
    <location>
        <begin position="107"/>
        <end position="127"/>
    </location>
</feature>
<evidence type="ECO:0000259" key="8">
    <source>
        <dbReference type="PROSITE" id="PS50850"/>
    </source>
</evidence>
<feature type="transmembrane region" description="Helical" evidence="7">
    <location>
        <begin position="373"/>
        <end position="391"/>
    </location>
</feature>
<dbReference type="GO" id="GO:0022857">
    <property type="term" value="F:transmembrane transporter activity"/>
    <property type="evidence" value="ECO:0007669"/>
    <property type="project" value="InterPro"/>
</dbReference>
<dbReference type="EMBL" id="AP019536">
    <property type="protein sequence ID" value="BBJ00141.1"/>
    <property type="molecule type" value="Genomic_DNA"/>
</dbReference>